<gene>
    <name evidence="6" type="primary">scpB</name>
    <name evidence="7" type="ORF">BJ975_001850</name>
    <name evidence="6" type="ORF">IDH50_12640</name>
</gene>
<sequence length="237" mass="25387">MTETDDHVPAEVPEQGVTEESVTDGRPPVELRPALEAVLMIADEPLDHLVLAQAVGHPPADVEQALRGLAAEYAEQGRGFELRELAGGWRFYSREEFADVVSAFVLEGQQAKLSQAALETLAVVAYRQPISRSRISAIRGVNVDGVVRTLVTRGLIVELGNDAESGAILYGTTSYFLERMGLSGLDELPELAPMLPDLEDLDGELERVAQQTAEREAVPAEDAPSVETSETPGGVGG</sequence>
<proteinExistence type="predicted"/>
<feature type="region of interest" description="Disordered" evidence="5">
    <location>
        <begin position="1"/>
        <end position="28"/>
    </location>
</feature>
<keyword evidence="8" id="KW-1185">Reference proteome</keyword>
<dbReference type="GO" id="GO:0051304">
    <property type="term" value="P:chromosome separation"/>
    <property type="evidence" value="ECO:0007669"/>
    <property type="project" value="InterPro"/>
</dbReference>
<reference evidence="7 8" key="1">
    <citation type="submission" date="2020-07" db="EMBL/GenBank/DDBJ databases">
        <title>Sequencing the genomes of 1000 actinobacteria strains.</title>
        <authorList>
            <person name="Klenk H.-P."/>
        </authorList>
    </citation>
    <scope>NUCLEOTIDE SEQUENCE [LARGE SCALE GENOMIC DNA]</scope>
    <source>
        <strain evidence="7 8">DSM 19087</strain>
    </source>
</reference>
<organism evidence="6 9">
    <name type="scientific">Aeromicrobium tamlense</name>
    <dbReference type="NCBI Taxonomy" id="375541"/>
    <lineage>
        <taxon>Bacteria</taxon>
        <taxon>Bacillati</taxon>
        <taxon>Actinomycetota</taxon>
        <taxon>Actinomycetes</taxon>
        <taxon>Propionibacteriales</taxon>
        <taxon>Nocardioidaceae</taxon>
        <taxon>Aeromicrobium</taxon>
    </lineage>
</organism>
<name>A0A8I0G198_9ACTN</name>
<reference evidence="6" key="2">
    <citation type="submission" date="2020-09" db="EMBL/GenBank/DDBJ databases">
        <title>Novel species in genus Aeromicrobium.</title>
        <authorList>
            <person name="Zhang G."/>
        </authorList>
    </citation>
    <scope>NUCLEOTIDE SEQUENCE</scope>
    <source>
        <strain evidence="6">SSW1-57</strain>
    </source>
</reference>
<evidence type="ECO:0000256" key="2">
    <source>
        <dbReference type="ARBA" id="ARBA00022618"/>
    </source>
</evidence>
<evidence type="ECO:0000256" key="3">
    <source>
        <dbReference type="ARBA" id="ARBA00022829"/>
    </source>
</evidence>
<dbReference type="InterPro" id="IPR005234">
    <property type="entry name" value="ScpB_csome_segregation"/>
</dbReference>
<evidence type="ECO:0000256" key="1">
    <source>
        <dbReference type="ARBA" id="ARBA00022490"/>
    </source>
</evidence>
<evidence type="ECO:0000256" key="4">
    <source>
        <dbReference type="ARBA" id="ARBA00023306"/>
    </source>
</evidence>
<evidence type="ECO:0000313" key="6">
    <source>
        <dbReference type="EMBL" id="MBD1271084.1"/>
    </source>
</evidence>
<dbReference type="InterPro" id="IPR036390">
    <property type="entry name" value="WH_DNA-bd_sf"/>
</dbReference>
<dbReference type="RefSeq" id="WP_179425218.1">
    <property type="nucleotide sequence ID" value="NZ_BAAAMP010000001.1"/>
</dbReference>
<evidence type="ECO:0000313" key="7">
    <source>
        <dbReference type="EMBL" id="NYI38475.1"/>
    </source>
</evidence>
<accession>A0A8I0G198</accession>
<dbReference type="Proteomes" id="UP000587211">
    <property type="component" value="Unassembled WGS sequence"/>
</dbReference>
<dbReference type="NCBIfam" id="TIGR00281">
    <property type="entry name" value="SMC-Scp complex subunit ScpB"/>
    <property type="match status" value="1"/>
</dbReference>
<dbReference type="Proteomes" id="UP000659061">
    <property type="component" value="Unassembled WGS sequence"/>
</dbReference>
<dbReference type="EMBL" id="JACBZN010000001">
    <property type="protein sequence ID" value="NYI38475.1"/>
    <property type="molecule type" value="Genomic_DNA"/>
</dbReference>
<keyword evidence="1" id="KW-0963">Cytoplasm</keyword>
<protein>
    <submittedName>
        <fullName evidence="6">SMC-Scp complex subunit ScpB</fullName>
    </submittedName>
    <submittedName>
        <fullName evidence="7">Segregation and condensation protein B</fullName>
    </submittedName>
</protein>
<dbReference type="AlphaFoldDB" id="A0A8I0G198"/>
<dbReference type="Pfam" id="PF04079">
    <property type="entry name" value="SMC_ScpB"/>
    <property type="match status" value="1"/>
</dbReference>
<keyword evidence="3" id="KW-0159">Chromosome partition</keyword>
<dbReference type="EMBL" id="JACWMT010000002">
    <property type="protein sequence ID" value="MBD1271084.1"/>
    <property type="molecule type" value="Genomic_DNA"/>
</dbReference>
<feature type="region of interest" description="Disordered" evidence="5">
    <location>
        <begin position="206"/>
        <end position="237"/>
    </location>
</feature>
<dbReference type="InterPro" id="IPR036388">
    <property type="entry name" value="WH-like_DNA-bd_sf"/>
</dbReference>
<keyword evidence="4" id="KW-0131">Cell cycle</keyword>
<evidence type="ECO:0000313" key="8">
    <source>
        <dbReference type="Proteomes" id="UP000587211"/>
    </source>
</evidence>
<evidence type="ECO:0000256" key="5">
    <source>
        <dbReference type="SAM" id="MobiDB-lite"/>
    </source>
</evidence>
<keyword evidence="2" id="KW-0132">Cell division</keyword>
<dbReference type="GO" id="GO:0051301">
    <property type="term" value="P:cell division"/>
    <property type="evidence" value="ECO:0007669"/>
    <property type="project" value="UniProtKB-KW"/>
</dbReference>
<dbReference type="PANTHER" id="PTHR34298:SF2">
    <property type="entry name" value="SEGREGATION AND CONDENSATION PROTEIN B"/>
    <property type="match status" value="1"/>
</dbReference>
<evidence type="ECO:0000313" key="9">
    <source>
        <dbReference type="Proteomes" id="UP000659061"/>
    </source>
</evidence>
<dbReference type="Gene3D" id="1.10.10.10">
    <property type="entry name" value="Winged helix-like DNA-binding domain superfamily/Winged helix DNA-binding domain"/>
    <property type="match status" value="2"/>
</dbReference>
<dbReference type="PIRSF" id="PIRSF019345">
    <property type="entry name" value="ScpB"/>
    <property type="match status" value="1"/>
</dbReference>
<dbReference type="PANTHER" id="PTHR34298">
    <property type="entry name" value="SEGREGATION AND CONDENSATION PROTEIN B"/>
    <property type="match status" value="1"/>
</dbReference>
<comment type="caution">
    <text evidence="6">The sequence shown here is derived from an EMBL/GenBank/DDBJ whole genome shotgun (WGS) entry which is preliminary data.</text>
</comment>
<dbReference type="SUPFAM" id="SSF46785">
    <property type="entry name" value="Winged helix' DNA-binding domain"/>
    <property type="match status" value="2"/>
</dbReference>